<sequence>MPDLLWHAENDQLTMSIYTDASMMFSAKEQNITWKTGRVAL</sequence>
<organism evidence="1 2">
    <name type="scientific">Dictyobacter alpinus</name>
    <dbReference type="NCBI Taxonomy" id="2014873"/>
    <lineage>
        <taxon>Bacteria</taxon>
        <taxon>Bacillati</taxon>
        <taxon>Chloroflexota</taxon>
        <taxon>Ktedonobacteria</taxon>
        <taxon>Ktedonobacterales</taxon>
        <taxon>Dictyobacteraceae</taxon>
        <taxon>Dictyobacter</taxon>
    </lineage>
</organism>
<accession>A0A402BEG0</accession>
<gene>
    <name evidence="1" type="ORF">KDA_51800</name>
</gene>
<reference evidence="2" key="1">
    <citation type="submission" date="2018-12" db="EMBL/GenBank/DDBJ databases">
        <title>Tengunoibacter tsumagoiensis gen. nov., sp. nov., Dictyobacter kobayashii sp. nov., D. alpinus sp. nov., and D. joshuensis sp. nov. and description of Dictyobacteraceae fam. nov. within the order Ktedonobacterales isolated from Tengu-no-mugimeshi.</title>
        <authorList>
            <person name="Wang C.M."/>
            <person name="Zheng Y."/>
            <person name="Sakai Y."/>
            <person name="Toyoda A."/>
            <person name="Minakuchi Y."/>
            <person name="Abe K."/>
            <person name="Yokota A."/>
            <person name="Yabe S."/>
        </authorList>
    </citation>
    <scope>NUCLEOTIDE SEQUENCE [LARGE SCALE GENOMIC DNA]</scope>
    <source>
        <strain evidence="2">Uno16</strain>
    </source>
</reference>
<dbReference type="AlphaFoldDB" id="A0A402BEG0"/>
<name>A0A402BEG0_9CHLR</name>
<evidence type="ECO:0000313" key="1">
    <source>
        <dbReference type="EMBL" id="GCE29696.1"/>
    </source>
</evidence>
<proteinExistence type="predicted"/>
<evidence type="ECO:0000313" key="2">
    <source>
        <dbReference type="Proteomes" id="UP000287171"/>
    </source>
</evidence>
<dbReference type="Proteomes" id="UP000287171">
    <property type="component" value="Unassembled WGS sequence"/>
</dbReference>
<dbReference type="EMBL" id="BIFT01000002">
    <property type="protein sequence ID" value="GCE29696.1"/>
    <property type="molecule type" value="Genomic_DNA"/>
</dbReference>
<comment type="caution">
    <text evidence="1">The sequence shown here is derived from an EMBL/GenBank/DDBJ whole genome shotgun (WGS) entry which is preliminary data.</text>
</comment>
<protein>
    <submittedName>
        <fullName evidence="1">Uncharacterized protein</fullName>
    </submittedName>
</protein>
<keyword evidence="2" id="KW-1185">Reference proteome</keyword>